<dbReference type="EMBL" id="APJA01000009">
    <property type="protein sequence ID" value="ERK31723.1"/>
    <property type="molecule type" value="Genomic_DNA"/>
</dbReference>
<dbReference type="STRING" id="1294142.CINTURNW_1009"/>
<keyword evidence="2" id="KW-1185">Reference proteome</keyword>
<name>U2NRC1_9CLOT</name>
<proteinExistence type="predicted"/>
<organism evidence="1 2">
    <name type="scientific">Clostridium intestinale URNW</name>
    <dbReference type="NCBI Taxonomy" id="1294142"/>
    <lineage>
        <taxon>Bacteria</taxon>
        <taxon>Bacillati</taxon>
        <taxon>Bacillota</taxon>
        <taxon>Clostridia</taxon>
        <taxon>Eubacteriales</taxon>
        <taxon>Clostridiaceae</taxon>
        <taxon>Clostridium</taxon>
    </lineage>
</organism>
<dbReference type="HOGENOM" id="CLU_2583515_0_0_9"/>
<comment type="caution">
    <text evidence="1">The sequence shown here is derived from an EMBL/GenBank/DDBJ whole genome shotgun (WGS) entry which is preliminary data.</text>
</comment>
<evidence type="ECO:0000313" key="1">
    <source>
        <dbReference type="EMBL" id="ERK31723.1"/>
    </source>
</evidence>
<dbReference type="AlphaFoldDB" id="U2NRC1"/>
<accession>U2NRC1</accession>
<evidence type="ECO:0000313" key="2">
    <source>
        <dbReference type="Proteomes" id="UP000016721"/>
    </source>
</evidence>
<dbReference type="Proteomes" id="UP000016721">
    <property type="component" value="Unassembled WGS sequence"/>
</dbReference>
<reference evidence="1 2" key="1">
    <citation type="journal article" date="2013" name="Genome Announc.">
        <title>Draft Genome Sequence of the Hydrogen- and Ethanol-Producing Bacterium Clostridium intestinale Strain URNW.</title>
        <authorList>
            <person name="Lal S."/>
            <person name="Ramachandran U."/>
            <person name="Zhang X."/>
            <person name="Sparling R."/>
            <person name="Levin D.B."/>
        </authorList>
    </citation>
    <scope>NUCLEOTIDE SEQUENCE [LARGE SCALE GENOMIC DNA]</scope>
    <source>
        <strain evidence="1 2">URNW</strain>
    </source>
</reference>
<dbReference type="PATRIC" id="fig|1294142.3.peg.1009"/>
<protein>
    <submittedName>
        <fullName evidence="1">Uncharacterized protein</fullName>
    </submittedName>
</protein>
<sequence length="80" mass="9459">MIKIKHIPEKVEKHSCDNCNREMSFVVEYSFSDDNGKEYNKITLCEDCANAVANLFYESMKDGKSFKYDKDEIEEYKEEI</sequence>
<dbReference type="RefSeq" id="WP_021801042.1">
    <property type="nucleotide sequence ID" value="NZ_KI273145.1"/>
</dbReference>
<gene>
    <name evidence="1" type="ORF">CINTURNW_1009</name>
</gene>